<dbReference type="RefSeq" id="WP_147232179.1">
    <property type="nucleotide sequence ID" value="NZ_VOSB01000049.1"/>
</dbReference>
<evidence type="ECO:0000313" key="1">
    <source>
        <dbReference type="EMBL" id="TXE14924.1"/>
    </source>
</evidence>
<dbReference type="AlphaFoldDB" id="A0A5C7B3C1"/>
<protein>
    <submittedName>
        <fullName evidence="1">Uncharacterized protein</fullName>
    </submittedName>
</protein>
<sequence>MKHATNHIHKRYLLVNGQNIPSDSLLNRISAVYRYTYFIPVSFGYNKLNKHPRTELLPDSLTNDITTYYSGFSIERNSISHEIHTLYNLNTFRNYLVKYGFPLEMNELKRPKDLSNLNDIINDIEFIGILRTTKNNWSVELYVLNTARKMAKNNLETINTYLSSIN</sequence>
<proteinExistence type="predicted"/>
<comment type="caution">
    <text evidence="1">The sequence shown here is derived from an EMBL/GenBank/DDBJ whole genome shotgun (WGS) entry which is preliminary data.</text>
</comment>
<keyword evidence="2" id="KW-1185">Reference proteome</keyword>
<reference evidence="1 2" key="1">
    <citation type="submission" date="2019-08" db="EMBL/GenBank/DDBJ databases">
        <title>Genome of Psychroserpens burtonensis ACAM 167.</title>
        <authorList>
            <person name="Bowman J.P."/>
        </authorList>
    </citation>
    <scope>NUCLEOTIDE SEQUENCE [LARGE SCALE GENOMIC DNA]</scope>
    <source>
        <strain evidence="1 2">ACAM 167</strain>
    </source>
</reference>
<gene>
    <name evidence="1" type="ORF">ES692_17555</name>
</gene>
<name>A0A5C7B3C1_9FLAO</name>
<organism evidence="1 2">
    <name type="scientific">Psychroserpens burtonensis</name>
    <dbReference type="NCBI Taxonomy" id="49278"/>
    <lineage>
        <taxon>Bacteria</taxon>
        <taxon>Pseudomonadati</taxon>
        <taxon>Bacteroidota</taxon>
        <taxon>Flavobacteriia</taxon>
        <taxon>Flavobacteriales</taxon>
        <taxon>Flavobacteriaceae</taxon>
        <taxon>Psychroserpens</taxon>
    </lineage>
</organism>
<dbReference type="OrthoDB" id="821805at2"/>
<evidence type="ECO:0000313" key="2">
    <source>
        <dbReference type="Proteomes" id="UP000321938"/>
    </source>
</evidence>
<dbReference type="EMBL" id="VOSB01000049">
    <property type="protein sequence ID" value="TXE14924.1"/>
    <property type="molecule type" value="Genomic_DNA"/>
</dbReference>
<accession>A0A5C7B3C1</accession>
<dbReference type="Proteomes" id="UP000321938">
    <property type="component" value="Unassembled WGS sequence"/>
</dbReference>